<evidence type="ECO:0000256" key="5">
    <source>
        <dbReference type="ARBA" id="ARBA00023136"/>
    </source>
</evidence>
<accession>A0A138ZXE4</accession>
<dbReference type="Proteomes" id="UP000070544">
    <property type="component" value="Unassembled WGS sequence"/>
</dbReference>
<dbReference type="STRING" id="1344416.A0A138ZXE4"/>
<feature type="transmembrane region" description="Helical" evidence="10">
    <location>
        <begin position="251"/>
        <end position="270"/>
    </location>
</feature>
<keyword evidence="5 10" id="KW-0472">Membrane</keyword>
<evidence type="ECO:0000256" key="10">
    <source>
        <dbReference type="RuleBase" id="RU079119"/>
    </source>
</evidence>
<evidence type="ECO:0000256" key="8">
    <source>
        <dbReference type="ARBA" id="ARBA00023315"/>
    </source>
</evidence>
<evidence type="ECO:0000259" key="12">
    <source>
        <dbReference type="Pfam" id="PF01529"/>
    </source>
</evidence>
<evidence type="ECO:0000313" key="14">
    <source>
        <dbReference type="Proteomes" id="UP000070544"/>
    </source>
</evidence>
<dbReference type="OrthoDB" id="331948at2759"/>
<dbReference type="InterPro" id="IPR039859">
    <property type="entry name" value="PFA4/ZDH16/20/ERF2-like"/>
</dbReference>
<evidence type="ECO:0000256" key="6">
    <source>
        <dbReference type="ARBA" id="ARBA00023139"/>
    </source>
</evidence>
<keyword evidence="4 10" id="KW-1133">Transmembrane helix</keyword>
<comment type="catalytic activity">
    <reaction evidence="9 10">
        <text>L-cysteinyl-[protein] + hexadecanoyl-CoA = S-hexadecanoyl-L-cysteinyl-[protein] + CoA</text>
        <dbReference type="Rhea" id="RHEA:36683"/>
        <dbReference type="Rhea" id="RHEA-COMP:10131"/>
        <dbReference type="Rhea" id="RHEA-COMP:11032"/>
        <dbReference type="ChEBI" id="CHEBI:29950"/>
        <dbReference type="ChEBI" id="CHEBI:57287"/>
        <dbReference type="ChEBI" id="CHEBI:57379"/>
        <dbReference type="ChEBI" id="CHEBI:74151"/>
        <dbReference type="EC" id="2.3.1.225"/>
    </reaction>
</comment>
<feature type="region of interest" description="Disordered" evidence="11">
    <location>
        <begin position="59"/>
        <end position="113"/>
    </location>
</feature>
<dbReference type="Pfam" id="PF01529">
    <property type="entry name" value="DHHC"/>
    <property type="match status" value="1"/>
</dbReference>
<keyword evidence="7" id="KW-0449">Lipoprotein</keyword>
<organism evidence="13 14">
    <name type="scientific">Gonapodya prolifera (strain JEL478)</name>
    <name type="common">Monoblepharis prolifera</name>
    <dbReference type="NCBI Taxonomy" id="1344416"/>
    <lineage>
        <taxon>Eukaryota</taxon>
        <taxon>Fungi</taxon>
        <taxon>Fungi incertae sedis</taxon>
        <taxon>Chytridiomycota</taxon>
        <taxon>Chytridiomycota incertae sedis</taxon>
        <taxon>Monoblepharidomycetes</taxon>
        <taxon>Monoblepharidales</taxon>
        <taxon>Gonapodyaceae</taxon>
        <taxon>Gonapodya</taxon>
    </lineage>
</organism>
<keyword evidence="2 10" id="KW-0808">Transferase</keyword>
<dbReference type="AlphaFoldDB" id="A0A138ZXE4"/>
<keyword evidence="8 10" id="KW-0012">Acyltransferase</keyword>
<comment type="similarity">
    <text evidence="10">Belongs to the DHHC palmitoyltransferase family.</text>
</comment>
<dbReference type="InterPro" id="IPR001594">
    <property type="entry name" value="Palmitoyltrfase_DHHC"/>
</dbReference>
<evidence type="ECO:0000256" key="1">
    <source>
        <dbReference type="ARBA" id="ARBA00004141"/>
    </source>
</evidence>
<dbReference type="GO" id="GO:0016020">
    <property type="term" value="C:membrane"/>
    <property type="evidence" value="ECO:0007669"/>
    <property type="project" value="UniProtKB-SubCell"/>
</dbReference>
<feature type="compositionally biased region" description="Acidic residues" evidence="11">
    <location>
        <begin position="445"/>
        <end position="464"/>
    </location>
</feature>
<feature type="compositionally biased region" description="Basic and acidic residues" evidence="11">
    <location>
        <begin position="426"/>
        <end position="438"/>
    </location>
</feature>
<comment type="domain">
    <text evidence="10">The DHHC domain is required for palmitoyltransferase activity.</text>
</comment>
<protein>
    <recommendedName>
        <fullName evidence="10">Palmitoyltransferase</fullName>
        <ecNumber evidence="10">2.3.1.225</ecNumber>
    </recommendedName>
</protein>
<sequence>MVLIPFTSNVYVLWPWLSYYGFSTYLIWSGPFNWFCLNMWINYILTMMTDPGMVPRSWEPWKTRGENGAATDQDPSVEKHPRAPVSEGGESTLRQREQASVAQNQREEGGNEPVVMEFKKSTATQRFCNKCKVYKPARSHHCKECNRCVLKMDHHCPWVGTCVGQYNHGHFVRFVTFVSLGAISDVFLIGKRVYDLVRYQNAIAEHHARTAAIRFESSQMDYKRMNAGIDLSLYATPYSTTIELIMMMANIVILIILLATVGTLAVFQYLQVWKNTTTIETFETDRVSRMVERGKISAKHATFPYDLGPSENFESVLGSRVWAWWWPQPPVGNGLDWKISPKARSLAKKMIDDQGIERLVVTWPPDEYYLEHGSRPTSASRARTLANGSFVGRETAGRSRVRRGSEGYVVQAPNYRLQHTIVGREVEGSDSNDQDHSSDLNGDGLDVEEWDDDEMEEDDEDSEE</sequence>
<feature type="domain" description="Palmitoyltransferase DHHC" evidence="12">
    <location>
        <begin position="124"/>
        <end position="282"/>
    </location>
</feature>
<proteinExistence type="inferred from homology"/>
<evidence type="ECO:0000256" key="4">
    <source>
        <dbReference type="ARBA" id="ARBA00022989"/>
    </source>
</evidence>
<keyword evidence="6" id="KW-0564">Palmitate</keyword>
<dbReference type="PROSITE" id="PS50216">
    <property type="entry name" value="DHHC"/>
    <property type="match status" value="1"/>
</dbReference>
<keyword evidence="14" id="KW-1185">Reference proteome</keyword>
<name>A0A138ZXE4_GONPJ</name>
<keyword evidence="3 10" id="KW-0812">Transmembrane</keyword>
<evidence type="ECO:0000313" key="13">
    <source>
        <dbReference type="EMBL" id="KXS09170.1"/>
    </source>
</evidence>
<gene>
    <name evidence="13" type="ORF">M427DRAFT_141311</name>
</gene>
<evidence type="ECO:0000256" key="7">
    <source>
        <dbReference type="ARBA" id="ARBA00023288"/>
    </source>
</evidence>
<evidence type="ECO:0000256" key="9">
    <source>
        <dbReference type="ARBA" id="ARBA00048048"/>
    </source>
</evidence>
<evidence type="ECO:0000256" key="3">
    <source>
        <dbReference type="ARBA" id="ARBA00022692"/>
    </source>
</evidence>
<dbReference type="PANTHER" id="PTHR12246">
    <property type="entry name" value="PALMITOYLTRANSFERASE ZDHHC16"/>
    <property type="match status" value="1"/>
</dbReference>
<evidence type="ECO:0000256" key="11">
    <source>
        <dbReference type="SAM" id="MobiDB-lite"/>
    </source>
</evidence>
<reference evidence="13 14" key="1">
    <citation type="journal article" date="2015" name="Genome Biol. Evol.">
        <title>Phylogenomic analyses indicate that early fungi evolved digesting cell walls of algal ancestors of land plants.</title>
        <authorList>
            <person name="Chang Y."/>
            <person name="Wang S."/>
            <person name="Sekimoto S."/>
            <person name="Aerts A.L."/>
            <person name="Choi C."/>
            <person name="Clum A."/>
            <person name="LaButti K.M."/>
            <person name="Lindquist E.A."/>
            <person name="Yee Ngan C."/>
            <person name="Ohm R.A."/>
            <person name="Salamov A.A."/>
            <person name="Grigoriev I.V."/>
            <person name="Spatafora J.W."/>
            <person name="Berbee M.L."/>
        </authorList>
    </citation>
    <scope>NUCLEOTIDE SEQUENCE [LARGE SCALE GENOMIC DNA]</scope>
    <source>
        <strain evidence="13 14">JEL478</strain>
    </source>
</reference>
<dbReference type="EMBL" id="KQ965883">
    <property type="protein sequence ID" value="KXS09170.1"/>
    <property type="molecule type" value="Genomic_DNA"/>
</dbReference>
<evidence type="ECO:0000256" key="2">
    <source>
        <dbReference type="ARBA" id="ARBA00022679"/>
    </source>
</evidence>
<dbReference type="GO" id="GO:0019706">
    <property type="term" value="F:protein-cysteine S-palmitoyltransferase activity"/>
    <property type="evidence" value="ECO:0007669"/>
    <property type="project" value="UniProtKB-EC"/>
</dbReference>
<comment type="subcellular location">
    <subcellularLocation>
        <location evidence="1">Membrane</location>
        <topology evidence="1">Multi-pass membrane protein</topology>
    </subcellularLocation>
</comment>
<feature type="region of interest" description="Disordered" evidence="11">
    <location>
        <begin position="426"/>
        <end position="464"/>
    </location>
</feature>
<feature type="transmembrane region" description="Helical" evidence="10">
    <location>
        <begin position="20"/>
        <end position="41"/>
    </location>
</feature>
<dbReference type="EC" id="2.3.1.225" evidence="10"/>